<accession>A0ABN1NJE9</accession>
<evidence type="ECO:0000256" key="1">
    <source>
        <dbReference type="SAM" id="Phobius"/>
    </source>
</evidence>
<feature type="transmembrane region" description="Helical" evidence="1">
    <location>
        <begin position="82"/>
        <end position="102"/>
    </location>
</feature>
<dbReference type="EMBL" id="BAAAHP010000344">
    <property type="protein sequence ID" value="GAA0909458.1"/>
    <property type="molecule type" value="Genomic_DNA"/>
</dbReference>
<evidence type="ECO:0000313" key="3">
    <source>
        <dbReference type="Proteomes" id="UP001499967"/>
    </source>
</evidence>
<name>A0ABN1NJE9_9PSEU</name>
<comment type="caution">
    <text evidence="2">The sequence shown here is derived from an EMBL/GenBank/DDBJ whole genome shotgun (WGS) entry which is preliminary data.</text>
</comment>
<keyword evidence="1" id="KW-0812">Transmembrane</keyword>
<protein>
    <submittedName>
        <fullName evidence="2">Uncharacterized protein</fullName>
    </submittedName>
</protein>
<reference evidence="2 3" key="1">
    <citation type="journal article" date="2019" name="Int. J. Syst. Evol. Microbiol.">
        <title>The Global Catalogue of Microorganisms (GCM) 10K type strain sequencing project: providing services to taxonomists for standard genome sequencing and annotation.</title>
        <authorList>
            <consortium name="The Broad Institute Genomics Platform"/>
            <consortium name="The Broad Institute Genome Sequencing Center for Infectious Disease"/>
            <person name="Wu L."/>
            <person name="Ma J."/>
        </authorList>
    </citation>
    <scope>NUCLEOTIDE SEQUENCE [LARGE SCALE GENOMIC DNA]</scope>
    <source>
        <strain evidence="2 3">JCM 11117</strain>
    </source>
</reference>
<keyword evidence="1" id="KW-1133">Transmembrane helix</keyword>
<evidence type="ECO:0000313" key="2">
    <source>
        <dbReference type="EMBL" id="GAA0909458.1"/>
    </source>
</evidence>
<sequence>MGRAGALNRGSEPRALRLLRGFAGVLAGGLVALAVVLLVAGIVARVRGVPGPGALMIVAHFVVAVVAVLVQRRADRTRGPGAAGAALAVVALTAGVLAAQWLV</sequence>
<dbReference type="Proteomes" id="UP001499967">
    <property type="component" value="Unassembled WGS sequence"/>
</dbReference>
<feature type="transmembrane region" description="Helical" evidence="1">
    <location>
        <begin position="49"/>
        <end position="70"/>
    </location>
</feature>
<feature type="transmembrane region" description="Helical" evidence="1">
    <location>
        <begin position="21"/>
        <end position="43"/>
    </location>
</feature>
<keyword evidence="1" id="KW-0472">Membrane</keyword>
<proteinExistence type="predicted"/>
<gene>
    <name evidence="2" type="ORF">GCM10009559_79330</name>
</gene>
<dbReference type="RefSeq" id="WP_343947055.1">
    <property type="nucleotide sequence ID" value="NZ_BAAAHP010000344.1"/>
</dbReference>
<keyword evidence="3" id="KW-1185">Reference proteome</keyword>
<organism evidence="2 3">
    <name type="scientific">Pseudonocardia zijingensis</name>
    <dbReference type="NCBI Taxonomy" id="153376"/>
    <lineage>
        <taxon>Bacteria</taxon>
        <taxon>Bacillati</taxon>
        <taxon>Actinomycetota</taxon>
        <taxon>Actinomycetes</taxon>
        <taxon>Pseudonocardiales</taxon>
        <taxon>Pseudonocardiaceae</taxon>
        <taxon>Pseudonocardia</taxon>
    </lineage>
</organism>